<evidence type="ECO:0000313" key="1">
    <source>
        <dbReference type="EMBL" id="AUX83685.1"/>
    </source>
</evidence>
<sequence>MAIANITDLGITAAMWSDRQDITAELMESFVGNVTGKLNRILRLPEQEEAGTILAYGGGIEIPRNFIGLRMIQGAHSTLGSEVLQYVPQDVLQSYVNSNRNFPGTTYFSRIGRFWRMYPVAPDGAPYLVNYYATLPELSQAVPTTWLLEKYPQLYLYGLIEQIYMYTMDQERTLYWRERFETAAKELQDEADLAYYSGSRLAVKEIQRG</sequence>
<dbReference type="InterPro" id="IPR056209">
    <property type="entry name" value="SU10_adaptor"/>
</dbReference>
<accession>A0A2L0HPS0</accession>
<name>A0A2L0HPS0_9CAUD</name>
<gene>
    <name evidence="1" type="ORF">NV1_p56</name>
</gene>
<dbReference type="Proteomes" id="UP000240328">
    <property type="component" value="Segment"/>
</dbReference>
<reference evidence="1 2" key="1">
    <citation type="submission" date="2018-01" db="EMBL/GenBank/DDBJ databases">
        <title>Genome of Pseudomonas phage NV1, a LUZ24-like virus of Pseudomonas tolaasii.</title>
        <authorList>
            <person name="Storey N.H."/>
        </authorList>
    </citation>
    <scope>NUCLEOTIDE SEQUENCE [LARGE SCALE GENOMIC DNA]</scope>
</reference>
<keyword evidence="2" id="KW-1185">Reference proteome</keyword>
<proteinExistence type="predicted"/>
<dbReference type="Pfam" id="PF24175">
    <property type="entry name" value="SU10_adaptor"/>
    <property type="match status" value="1"/>
</dbReference>
<dbReference type="EMBL" id="MG845684">
    <property type="protein sequence ID" value="AUX83685.1"/>
    <property type="molecule type" value="Genomic_DNA"/>
</dbReference>
<organism evidence="1 2">
    <name type="scientific">Pseudomonas phage NV1</name>
    <dbReference type="NCBI Taxonomy" id="2079543"/>
    <lineage>
        <taxon>Viruses</taxon>
        <taxon>Duplodnaviria</taxon>
        <taxon>Heunggongvirae</taxon>
        <taxon>Uroviricota</taxon>
        <taxon>Caudoviricetes</taxon>
        <taxon>Vicosavirus</taxon>
        <taxon>Vicosavirus NV1</taxon>
    </lineage>
</organism>
<dbReference type="OrthoDB" id="8395at10239"/>
<evidence type="ECO:0000313" key="2">
    <source>
        <dbReference type="Proteomes" id="UP000240328"/>
    </source>
</evidence>
<protein>
    <submittedName>
        <fullName evidence="1">Putative structural protein</fullName>
    </submittedName>
</protein>